<feature type="region of interest" description="Disordered" evidence="1">
    <location>
        <begin position="1"/>
        <end position="26"/>
    </location>
</feature>
<proteinExistence type="predicted"/>
<protein>
    <submittedName>
        <fullName evidence="2">Uncharacterized protein</fullName>
    </submittedName>
</protein>
<feature type="non-terminal residue" evidence="2">
    <location>
        <position position="197"/>
    </location>
</feature>
<sequence length="197" mass="22188">MDSGSESDHEDSRQSTEEESDDEREVIQLEEEQNTQIDQNSKRNLADPVTDIKEEIIDEEYTNAKCQHDVNDSECHVDSALKKKINSTMSSTCTNEIIYCHVCQMKYEGRCPEHGSKTHCVNSTSTELNTKSCNLGRNVTGSAETNQVFCKEDANRHMINDICSCTKCRQNSSDGEVWKNNIKHGVEPCSDLVLDST</sequence>
<reference evidence="2" key="1">
    <citation type="submission" date="2014-12" db="EMBL/GenBank/DDBJ databases">
        <title>Insight into the proteome of Arion vulgaris.</title>
        <authorList>
            <person name="Aradska J."/>
            <person name="Bulat T."/>
            <person name="Smidak R."/>
            <person name="Sarate P."/>
            <person name="Gangsoo J."/>
            <person name="Sialana F."/>
            <person name="Bilban M."/>
            <person name="Lubec G."/>
        </authorList>
    </citation>
    <scope>NUCLEOTIDE SEQUENCE</scope>
    <source>
        <tissue evidence="2">Skin</tissue>
    </source>
</reference>
<feature type="compositionally biased region" description="Basic and acidic residues" evidence="1">
    <location>
        <begin position="1"/>
        <end position="16"/>
    </location>
</feature>
<dbReference type="EMBL" id="HACG01010906">
    <property type="protein sequence ID" value="CEK57771.1"/>
    <property type="molecule type" value="Transcribed_RNA"/>
</dbReference>
<feature type="compositionally biased region" description="Acidic residues" evidence="1">
    <location>
        <begin position="17"/>
        <end position="26"/>
    </location>
</feature>
<organism evidence="2">
    <name type="scientific">Arion vulgaris</name>
    <dbReference type="NCBI Taxonomy" id="1028688"/>
    <lineage>
        <taxon>Eukaryota</taxon>
        <taxon>Metazoa</taxon>
        <taxon>Spiralia</taxon>
        <taxon>Lophotrochozoa</taxon>
        <taxon>Mollusca</taxon>
        <taxon>Gastropoda</taxon>
        <taxon>Heterobranchia</taxon>
        <taxon>Euthyneura</taxon>
        <taxon>Panpulmonata</taxon>
        <taxon>Eupulmonata</taxon>
        <taxon>Stylommatophora</taxon>
        <taxon>Helicina</taxon>
        <taxon>Arionoidea</taxon>
        <taxon>Arionidae</taxon>
        <taxon>Arion</taxon>
    </lineage>
</organism>
<name>A0A0B6YPS3_9EUPU</name>
<accession>A0A0B6YPS3</accession>
<gene>
    <name evidence="2" type="primary">ORF31023</name>
</gene>
<evidence type="ECO:0000256" key="1">
    <source>
        <dbReference type="SAM" id="MobiDB-lite"/>
    </source>
</evidence>
<dbReference type="AlphaFoldDB" id="A0A0B6YPS3"/>
<evidence type="ECO:0000313" key="2">
    <source>
        <dbReference type="EMBL" id="CEK57771.1"/>
    </source>
</evidence>